<evidence type="ECO:0000313" key="3">
    <source>
        <dbReference type="EMBL" id="RRR75219.1"/>
    </source>
</evidence>
<dbReference type="EMBL" id="RSAS01000204">
    <property type="protein sequence ID" value="RRR75219.1"/>
    <property type="molecule type" value="Genomic_DNA"/>
</dbReference>
<sequence length="219" mass="24003">MIYLVYDYYDNKETTMARAIVTAEAVVAAAQQMLDAGEEPTILNVRSRIGGGSFTTIKRFLDDWKAQREAVVPLSPVPRDVQQRADEFAQMVWQAAVAQASQDAAQARADAEKLVAQARAAAAEAEHAVALLEAQVDAQDATLANLEQERDEARAALADARAATQVLEARFSDLQQQLAARDVELAQARAKHDELMRCLGENEALRRQVAELMGRKPAE</sequence>
<dbReference type="Proteomes" id="UP000280307">
    <property type="component" value="Unassembled WGS sequence"/>
</dbReference>
<evidence type="ECO:0000259" key="2">
    <source>
        <dbReference type="Pfam" id="PF11740"/>
    </source>
</evidence>
<gene>
    <name evidence="3" type="ORF">EI684_05285</name>
</gene>
<reference evidence="3 4" key="1">
    <citation type="submission" date="2018-12" db="EMBL/GenBank/DDBJ databases">
        <title>Genome Sequence of Candidatus Viridilinea halotolerans isolated from saline sulfide-rich spring.</title>
        <authorList>
            <person name="Grouzdev D.S."/>
            <person name="Burganskaya E.I."/>
            <person name="Krutkina M.S."/>
            <person name="Sukhacheva M.V."/>
            <person name="Gorlenko V.M."/>
        </authorList>
    </citation>
    <scope>NUCLEOTIDE SEQUENCE [LARGE SCALE GENOMIC DNA]</scope>
    <source>
        <strain evidence="3">Chok-6</strain>
    </source>
</reference>
<comment type="caution">
    <text evidence="3">The sequence shown here is derived from an EMBL/GenBank/DDBJ whole genome shotgun (WGS) entry which is preliminary data.</text>
</comment>
<organism evidence="3 4">
    <name type="scientific">Candidatus Viridilinea halotolerans</name>
    <dbReference type="NCBI Taxonomy" id="2491704"/>
    <lineage>
        <taxon>Bacteria</taxon>
        <taxon>Bacillati</taxon>
        <taxon>Chloroflexota</taxon>
        <taxon>Chloroflexia</taxon>
        <taxon>Chloroflexales</taxon>
        <taxon>Chloroflexineae</taxon>
        <taxon>Oscillochloridaceae</taxon>
        <taxon>Candidatus Viridilinea</taxon>
    </lineage>
</organism>
<evidence type="ECO:0000256" key="1">
    <source>
        <dbReference type="SAM" id="Coils"/>
    </source>
</evidence>
<accession>A0A426U5G3</accession>
<feature type="coiled-coil region" evidence="1">
    <location>
        <begin position="97"/>
        <end position="177"/>
    </location>
</feature>
<dbReference type="Pfam" id="PF11740">
    <property type="entry name" value="KfrA_N"/>
    <property type="match status" value="1"/>
</dbReference>
<keyword evidence="1" id="KW-0175">Coiled coil</keyword>
<dbReference type="AlphaFoldDB" id="A0A426U5G3"/>
<proteinExistence type="predicted"/>
<protein>
    <recommendedName>
        <fullName evidence="2">KfrA N-terminal DNA-binding domain-containing protein</fullName>
    </recommendedName>
</protein>
<feature type="domain" description="KfrA N-terminal DNA-binding" evidence="2">
    <location>
        <begin position="22"/>
        <end position="136"/>
    </location>
</feature>
<evidence type="ECO:0000313" key="4">
    <source>
        <dbReference type="Proteomes" id="UP000280307"/>
    </source>
</evidence>
<dbReference type="InterPro" id="IPR021104">
    <property type="entry name" value="KfrA_DNA-bd_N"/>
</dbReference>
<name>A0A426U5G3_9CHLR</name>